<dbReference type="InterPro" id="IPR006367">
    <property type="entry name" value="Sirohaem_synthase_N"/>
</dbReference>
<dbReference type="GO" id="GO:0019354">
    <property type="term" value="P:siroheme biosynthetic process"/>
    <property type="evidence" value="ECO:0007669"/>
    <property type="project" value="InterPro"/>
</dbReference>
<dbReference type="GO" id="GO:0043115">
    <property type="term" value="F:precorrin-2 dehydrogenase activity"/>
    <property type="evidence" value="ECO:0007669"/>
    <property type="project" value="UniProtKB-EC"/>
</dbReference>
<accession>A0A923LGM3</accession>
<keyword evidence="4" id="KW-0520">NAD</keyword>
<sequence>MYCKRTAVYVAGGKLEVYFPLFVDISEKKILVVGAGKIAARRIAALQMFTEQIFVVAPDVCPAIEKLEKEGKVILSRREFRESDLEEKEIVLAATNNPEVNFYIWKACKKRGILVNVSDRKELCDFYFPSIVKKEEIIIGINSSGASPGKVKEIRKKIEKL</sequence>
<evidence type="ECO:0000256" key="2">
    <source>
        <dbReference type="ARBA" id="ARBA00012400"/>
    </source>
</evidence>
<organism evidence="7 8">
    <name type="scientific">Mediterraneibacter hominis</name>
    <dbReference type="NCBI Taxonomy" id="2763054"/>
    <lineage>
        <taxon>Bacteria</taxon>
        <taxon>Bacillati</taxon>
        <taxon>Bacillota</taxon>
        <taxon>Clostridia</taxon>
        <taxon>Lachnospirales</taxon>
        <taxon>Lachnospiraceae</taxon>
        <taxon>Mediterraneibacter</taxon>
    </lineage>
</organism>
<dbReference type="InterPro" id="IPR036291">
    <property type="entry name" value="NAD(P)-bd_dom_sf"/>
</dbReference>
<dbReference type="PANTHER" id="PTHR35330">
    <property type="entry name" value="SIROHEME BIOSYNTHESIS PROTEIN MET8"/>
    <property type="match status" value="1"/>
</dbReference>
<protein>
    <recommendedName>
        <fullName evidence="2">precorrin-2 dehydrogenase</fullName>
        <ecNumber evidence="2">1.3.1.76</ecNumber>
    </recommendedName>
</protein>
<gene>
    <name evidence="7" type="ORF">H8S37_05550</name>
</gene>
<comment type="caution">
    <text evidence="7">The sequence shown here is derived from an EMBL/GenBank/DDBJ whole genome shotgun (WGS) entry which is preliminary data.</text>
</comment>
<proteinExistence type="predicted"/>
<dbReference type="NCBIfam" id="TIGR01470">
    <property type="entry name" value="cysG_Nterm"/>
    <property type="match status" value="1"/>
</dbReference>
<dbReference type="Pfam" id="PF13241">
    <property type="entry name" value="NAD_binding_7"/>
    <property type="match status" value="1"/>
</dbReference>
<dbReference type="GO" id="GO:0004325">
    <property type="term" value="F:ferrochelatase activity"/>
    <property type="evidence" value="ECO:0007669"/>
    <property type="project" value="InterPro"/>
</dbReference>
<evidence type="ECO:0000313" key="8">
    <source>
        <dbReference type="Proteomes" id="UP000652477"/>
    </source>
</evidence>
<dbReference type="SUPFAM" id="SSF51735">
    <property type="entry name" value="NAD(P)-binding Rossmann-fold domains"/>
    <property type="match status" value="1"/>
</dbReference>
<keyword evidence="8" id="KW-1185">Reference proteome</keyword>
<dbReference type="SUPFAM" id="SSF75615">
    <property type="entry name" value="Siroheme synthase middle domains-like"/>
    <property type="match status" value="1"/>
</dbReference>
<dbReference type="EMBL" id="JACOPF010000001">
    <property type="protein sequence ID" value="MBC5688393.1"/>
    <property type="molecule type" value="Genomic_DNA"/>
</dbReference>
<dbReference type="PANTHER" id="PTHR35330:SF1">
    <property type="entry name" value="SIROHEME BIOSYNTHESIS PROTEIN MET8"/>
    <property type="match status" value="1"/>
</dbReference>
<dbReference type="Proteomes" id="UP000652477">
    <property type="component" value="Unassembled WGS sequence"/>
</dbReference>
<evidence type="ECO:0000256" key="3">
    <source>
        <dbReference type="ARBA" id="ARBA00023002"/>
    </source>
</evidence>
<evidence type="ECO:0000313" key="7">
    <source>
        <dbReference type="EMBL" id="MBC5688393.1"/>
    </source>
</evidence>
<evidence type="ECO:0000256" key="5">
    <source>
        <dbReference type="ARBA" id="ARBA00023244"/>
    </source>
</evidence>
<dbReference type="EC" id="1.3.1.76" evidence="2"/>
<dbReference type="AlphaFoldDB" id="A0A923LGM3"/>
<evidence type="ECO:0000256" key="4">
    <source>
        <dbReference type="ARBA" id="ARBA00023027"/>
    </source>
</evidence>
<comment type="pathway">
    <text evidence="1">Porphyrin-containing compound metabolism; siroheme biosynthesis; sirohydrochlorin from precorrin-2: step 1/1.</text>
</comment>
<keyword evidence="5" id="KW-0627">Porphyrin biosynthesis</keyword>
<reference evidence="7" key="1">
    <citation type="submission" date="2020-08" db="EMBL/GenBank/DDBJ databases">
        <title>Genome public.</title>
        <authorList>
            <person name="Liu C."/>
            <person name="Sun Q."/>
        </authorList>
    </citation>
    <scope>NUCLEOTIDE SEQUENCE</scope>
    <source>
        <strain evidence="7">NSJ-55</strain>
    </source>
</reference>
<dbReference type="InterPro" id="IPR028161">
    <property type="entry name" value="Met8-like"/>
</dbReference>
<evidence type="ECO:0000256" key="1">
    <source>
        <dbReference type="ARBA" id="ARBA00005010"/>
    </source>
</evidence>
<keyword evidence="3" id="KW-0560">Oxidoreductase</keyword>
<dbReference type="Gene3D" id="3.30.160.110">
    <property type="entry name" value="Siroheme synthase, domain 2"/>
    <property type="match status" value="1"/>
</dbReference>
<name>A0A923LGM3_9FIRM</name>
<evidence type="ECO:0000256" key="6">
    <source>
        <dbReference type="ARBA" id="ARBA00047561"/>
    </source>
</evidence>
<comment type="catalytic activity">
    <reaction evidence="6">
        <text>precorrin-2 + NAD(+) = sirohydrochlorin + NADH + 2 H(+)</text>
        <dbReference type="Rhea" id="RHEA:15613"/>
        <dbReference type="ChEBI" id="CHEBI:15378"/>
        <dbReference type="ChEBI" id="CHEBI:57540"/>
        <dbReference type="ChEBI" id="CHEBI:57945"/>
        <dbReference type="ChEBI" id="CHEBI:58351"/>
        <dbReference type="ChEBI" id="CHEBI:58827"/>
        <dbReference type="EC" id="1.3.1.76"/>
    </reaction>
</comment>
<dbReference type="Gene3D" id="3.40.50.720">
    <property type="entry name" value="NAD(P)-binding Rossmann-like Domain"/>
    <property type="match status" value="1"/>
</dbReference>